<proteinExistence type="predicted"/>
<name>A0AA40RQQ6_STUST</name>
<dbReference type="InterPro" id="IPR000182">
    <property type="entry name" value="GNAT_dom"/>
</dbReference>
<evidence type="ECO:0000313" key="5">
    <source>
        <dbReference type="Proteomes" id="UP001138621"/>
    </source>
</evidence>
<keyword evidence="1" id="KW-0808">Transferase</keyword>
<evidence type="ECO:0000313" key="4">
    <source>
        <dbReference type="EMBL" id="MBA1304222.1"/>
    </source>
</evidence>
<sequence>MRRLAIPADQQRVYDIYMHPDVVPYLGFDPMPREAFGKVFEPLFESGSFYVFEEHGQVQGFYKVQRHLGRAAHVAYLGTLAVAPQAKGSGLARRMMQDALDRLAASGIRRVELSVEADNPRAIAFYQRFGFVHEGTQRAAYKRAGEDGYVDELMYGLLLEA</sequence>
<dbReference type="PANTHER" id="PTHR43877">
    <property type="entry name" value="AMINOALKYLPHOSPHONATE N-ACETYLTRANSFERASE-RELATED-RELATED"/>
    <property type="match status" value="1"/>
</dbReference>
<accession>A0AA40RQQ6</accession>
<reference evidence="4" key="1">
    <citation type="submission" date="2020-02" db="EMBL/GenBank/DDBJ databases">
        <title>Synteny-based analysis reveals conserved mechanism for high triclosan tolerance in Pseudomonas, as well as instances of horizontal transfer.</title>
        <authorList>
            <person name="Mcfarland A.G."/>
            <person name="Bertucci H.K."/>
            <person name="Litmann E."/>
            <person name="Shen J."/>
            <person name="Huttenhower C."/>
            <person name="Hartmann E.M."/>
        </authorList>
    </citation>
    <scope>NUCLEOTIDE SEQUENCE</scope>
    <source>
        <strain evidence="4">109A1</strain>
    </source>
</reference>
<dbReference type="GO" id="GO:0016747">
    <property type="term" value="F:acyltransferase activity, transferring groups other than amino-acyl groups"/>
    <property type="evidence" value="ECO:0007669"/>
    <property type="project" value="InterPro"/>
</dbReference>
<dbReference type="Proteomes" id="UP001138621">
    <property type="component" value="Unassembled WGS sequence"/>
</dbReference>
<feature type="domain" description="N-acetyltransferase" evidence="3">
    <location>
        <begin position="1"/>
        <end position="160"/>
    </location>
</feature>
<evidence type="ECO:0000256" key="1">
    <source>
        <dbReference type="ARBA" id="ARBA00022679"/>
    </source>
</evidence>
<dbReference type="OMA" id="MGILPAY"/>
<dbReference type="EMBL" id="JAAMRD010000004">
    <property type="protein sequence ID" value="MBA1304222.1"/>
    <property type="molecule type" value="Genomic_DNA"/>
</dbReference>
<organism evidence="4 5">
    <name type="scientific">Stutzerimonas stutzeri</name>
    <name type="common">Pseudomonas stutzeri</name>
    <dbReference type="NCBI Taxonomy" id="316"/>
    <lineage>
        <taxon>Bacteria</taxon>
        <taxon>Pseudomonadati</taxon>
        <taxon>Pseudomonadota</taxon>
        <taxon>Gammaproteobacteria</taxon>
        <taxon>Pseudomonadales</taxon>
        <taxon>Pseudomonadaceae</taxon>
        <taxon>Stutzerimonas</taxon>
    </lineage>
</organism>
<dbReference type="PANTHER" id="PTHR43877:SF2">
    <property type="entry name" value="AMINOALKYLPHOSPHONATE N-ACETYLTRANSFERASE-RELATED"/>
    <property type="match status" value="1"/>
</dbReference>
<dbReference type="InterPro" id="IPR016181">
    <property type="entry name" value="Acyl_CoA_acyltransferase"/>
</dbReference>
<dbReference type="Pfam" id="PF00583">
    <property type="entry name" value="Acetyltransf_1"/>
    <property type="match status" value="1"/>
</dbReference>
<dbReference type="RefSeq" id="WP_011913827.1">
    <property type="nucleotide sequence ID" value="NC_015740.1"/>
</dbReference>
<comment type="caution">
    <text evidence="4">The sequence shown here is derived from an EMBL/GenBank/DDBJ whole genome shotgun (WGS) entry which is preliminary data.</text>
</comment>
<dbReference type="SUPFAM" id="SSF55729">
    <property type="entry name" value="Acyl-CoA N-acyltransferases (Nat)"/>
    <property type="match status" value="1"/>
</dbReference>
<keyword evidence="2" id="KW-0012">Acyltransferase</keyword>
<dbReference type="KEGG" id="psz:PSTAB_2704"/>
<gene>
    <name evidence="4" type="ORF">G7024_07355</name>
</gene>
<dbReference type="InterPro" id="IPR050832">
    <property type="entry name" value="Bact_Acetyltransf"/>
</dbReference>
<dbReference type="CDD" id="cd04301">
    <property type="entry name" value="NAT_SF"/>
    <property type="match status" value="1"/>
</dbReference>
<evidence type="ECO:0000259" key="3">
    <source>
        <dbReference type="PROSITE" id="PS51186"/>
    </source>
</evidence>
<dbReference type="AlphaFoldDB" id="A0AA40RQQ6"/>
<dbReference type="Gene3D" id="3.40.630.30">
    <property type="match status" value="1"/>
</dbReference>
<evidence type="ECO:0000256" key="2">
    <source>
        <dbReference type="ARBA" id="ARBA00023315"/>
    </source>
</evidence>
<protein>
    <submittedName>
        <fullName evidence="4">GNAT family N-acetyltransferase</fullName>
    </submittedName>
</protein>
<dbReference type="PROSITE" id="PS51186">
    <property type="entry name" value="GNAT"/>
    <property type="match status" value="1"/>
</dbReference>